<dbReference type="PRINTS" id="PR00996">
    <property type="entry name" value="CHERMTFRASE"/>
</dbReference>
<dbReference type="InterPro" id="IPR000673">
    <property type="entry name" value="Sig_transdc_resp-reg_Me-estase"/>
</dbReference>
<dbReference type="InterPro" id="IPR000780">
    <property type="entry name" value="CheR_MeTrfase"/>
</dbReference>
<dbReference type="Gene3D" id="1.10.155.10">
    <property type="entry name" value="Chemotaxis receptor methyltransferase CheR, N-terminal domain"/>
    <property type="match status" value="1"/>
</dbReference>
<dbReference type="CDD" id="cd02440">
    <property type="entry name" value="AdoMet_MTases"/>
    <property type="match status" value="1"/>
</dbReference>
<dbReference type="CDD" id="cd00130">
    <property type="entry name" value="PAS"/>
    <property type="match status" value="1"/>
</dbReference>
<feature type="domain" description="PAC" evidence="8">
    <location>
        <begin position="791"/>
        <end position="841"/>
    </location>
</feature>
<feature type="domain" description="CheB-type methylesterase" evidence="9">
    <location>
        <begin position="1"/>
        <end position="181"/>
    </location>
</feature>
<dbReference type="SUPFAM" id="SSF57997">
    <property type="entry name" value="Tropomyosin"/>
    <property type="match status" value="1"/>
</dbReference>
<evidence type="ECO:0000259" key="8">
    <source>
        <dbReference type="PROSITE" id="PS50113"/>
    </source>
</evidence>
<evidence type="ECO:0000256" key="4">
    <source>
        <dbReference type="ARBA" id="ARBA00022679"/>
    </source>
</evidence>
<accession>A0ABT7IFJ9</accession>
<dbReference type="Gene3D" id="3.40.50.150">
    <property type="entry name" value="Vaccinia Virus protein VP39"/>
    <property type="match status" value="1"/>
</dbReference>
<organism evidence="11 12">
    <name type="scientific">Marinobacter azerbaijanicus</name>
    <dbReference type="NCBI Taxonomy" id="3050455"/>
    <lineage>
        <taxon>Bacteria</taxon>
        <taxon>Pseudomonadati</taxon>
        <taxon>Pseudomonadota</taxon>
        <taxon>Gammaproteobacteria</taxon>
        <taxon>Pseudomonadales</taxon>
        <taxon>Marinobacteraceae</taxon>
        <taxon>Marinobacter</taxon>
    </lineage>
</organism>
<evidence type="ECO:0000259" key="9">
    <source>
        <dbReference type="PROSITE" id="PS50122"/>
    </source>
</evidence>
<evidence type="ECO:0000256" key="1">
    <source>
        <dbReference type="ARBA" id="ARBA00001541"/>
    </source>
</evidence>
<evidence type="ECO:0000256" key="3">
    <source>
        <dbReference type="ARBA" id="ARBA00022603"/>
    </source>
</evidence>
<dbReference type="EC" id="2.1.1.80" evidence="2"/>
<dbReference type="PROSITE" id="PS50113">
    <property type="entry name" value="PAC"/>
    <property type="match status" value="1"/>
</dbReference>
<dbReference type="CDD" id="cd16434">
    <property type="entry name" value="CheB-CheR_fusion"/>
    <property type="match status" value="1"/>
</dbReference>
<dbReference type="InterPro" id="IPR036804">
    <property type="entry name" value="CheR_N_sf"/>
</dbReference>
<dbReference type="EMBL" id="JASSVS010000010">
    <property type="protein sequence ID" value="MDL0432947.1"/>
    <property type="molecule type" value="Genomic_DNA"/>
</dbReference>
<keyword evidence="6" id="KW-0145">Chemotaxis</keyword>
<dbReference type="PROSITE" id="PS50122">
    <property type="entry name" value="CHEB"/>
    <property type="match status" value="1"/>
</dbReference>
<dbReference type="Pfam" id="PF03705">
    <property type="entry name" value="CheR_N"/>
    <property type="match status" value="1"/>
</dbReference>
<dbReference type="SUPFAM" id="SSF47757">
    <property type="entry name" value="Chemotaxis receptor methyltransferase CheR, N-terminal domain"/>
    <property type="match status" value="1"/>
</dbReference>
<feature type="compositionally biased region" description="Polar residues" evidence="7">
    <location>
        <begin position="670"/>
        <end position="690"/>
    </location>
</feature>
<name>A0ABT7IFJ9_9GAMM</name>
<feature type="active site" evidence="6">
    <location>
        <position position="128"/>
    </location>
</feature>
<keyword evidence="6" id="KW-0378">Hydrolase</keyword>
<dbReference type="InterPro" id="IPR050903">
    <property type="entry name" value="Bact_Chemotaxis_MeTrfase"/>
</dbReference>
<proteinExistence type="predicted"/>
<dbReference type="Pfam" id="PF01739">
    <property type="entry name" value="CheR"/>
    <property type="match status" value="1"/>
</dbReference>
<feature type="active site" evidence="6">
    <location>
        <position position="36"/>
    </location>
</feature>
<gene>
    <name evidence="11" type="ORF">QPM17_17515</name>
</gene>
<evidence type="ECO:0000256" key="7">
    <source>
        <dbReference type="SAM" id="MobiDB-lite"/>
    </source>
</evidence>
<dbReference type="InterPro" id="IPR022642">
    <property type="entry name" value="CheR_C"/>
</dbReference>
<keyword evidence="5" id="KW-0949">S-adenosyl-L-methionine</keyword>
<comment type="catalytic activity">
    <reaction evidence="1">
        <text>L-glutamyl-[protein] + S-adenosyl-L-methionine = [protein]-L-glutamate 5-O-methyl ester + S-adenosyl-L-homocysteine</text>
        <dbReference type="Rhea" id="RHEA:24452"/>
        <dbReference type="Rhea" id="RHEA-COMP:10208"/>
        <dbReference type="Rhea" id="RHEA-COMP:10311"/>
        <dbReference type="ChEBI" id="CHEBI:29973"/>
        <dbReference type="ChEBI" id="CHEBI:57856"/>
        <dbReference type="ChEBI" id="CHEBI:59789"/>
        <dbReference type="ChEBI" id="CHEBI:82795"/>
        <dbReference type="EC" id="2.1.1.80"/>
    </reaction>
</comment>
<evidence type="ECO:0000256" key="6">
    <source>
        <dbReference type="PROSITE-ProRule" id="PRU00050"/>
    </source>
</evidence>
<dbReference type="PANTHER" id="PTHR24422">
    <property type="entry name" value="CHEMOTAXIS PROTEIN METHYLTRANSFERASE"/>
    <property type="match status" value="1"/>
</dbReference>
<dbReference type="PROSITE" id="PS50123">
    <property type="entry name" value="CHER"/>
    <property type="match status" value="1"/>
</dbReference>
<evidence type="ECO:0000313" key="12">
    <source>
        <dbReference type="Proteomes" id="UP001227964"/>
    </source>
</evidence>
<dbReference type="InterPro" id="IPR000700">
    <property type="entry name" value="PAS-assoc_C"/>
</dbReference>
<dbReference type="InterPro" id="IPR022641">
    <property type="entry name" value="CheR_N"/>
</dbReference>
<keyword evidence="4" id="KW-0808">Transferase</keyword>
<keyword evidence="12" id="KW-1185">Reference proteome</keyword>
<dbReference type="SUPFAM" id="SSF53335">
    <property type="entry name" value="S-adenosyl-L-methionine-dependent methyltransferases"/>
    <property type="match status" value="1"/>
</dbReference>
<evidence type="ECO:0000259" key="10">
    <source>
        <dbReference type="PROSITE" id="PS50123"/>
    </source>
</evidence>
<dbReference type="PANTHER" id="PTHR24422:SF27">
    <property type="entry name" value="PROTEIN-GLUTAMATE O-METHYLTRANSFERASE"/>
    <property type="match status" value="1"/>
</dbReference>
<dbReference type="SUPFAM" id="SSF55785">
    <property type="entry name" value="PYP-like sensor domain (PAS domain)"/>
    <property type="match status" value="1"/>
</dbReference>
<dbReference type="Proteomes" id="UP001227964">
    <property type="component" value="Unassembled WGS sequence"/>
</dbReference>
<feature type="active site" evidence="6">
    <location>
        <position position="9"/>
    </location>
</feature>
<dbReference type="RefSeq" id="WP_285392327.1">
    <property type="nucleotide sequence ID" value="NZ_JASSVS010000010.1"/>
</dbReference>
<dbReference type="SUPFAM" id="SSF52738">
    <property type="entry name" value="Methylesterase CheB, C-terminal domain"/>
    <property type="match status" value="1"/>
</dbReference>
<evidence type="ECO:0000256" key="5">
    <source>
        <dbReference type="ARBA" id="ARBA00022691"/>
    </source>
</evidence>
<comment type="caution">
    <text evidence="11">The sequence shown here is derived from an EMBL/GenBank/DDBJ whole genome shotgun (WGS) entry which is preliminary data.</text>
</comment>
<dbReference type="InterPro" id="IPR029063">
    <property type="entry name" value="SAM-dependent_MTases_sf"/>
</dbReference>
<dbReference type="Pfam" id="PF01339">
    <property type="entry name" value="CheB_methylest"/>
    <property type="match status" value="1"/>
</dbReference>
<dbReference type="InterPro" id="IPR000014">
    <property type="entry name" value="PAS"/>
</dbReference>
<feature type="domain" description="CheR-type methyltransferase" evidence="10">
    <location>
        <begin position="209"/>
        <end position="473"/>
    </location>
</feature>
<dbReference type="Gene3D" id="3.30.450.20">
    <property type="entry name" value="PAS domain"/>
    <property type="match status" value="1"/>
</dbReference>
<dbReference type="Gene3D" id="3.40.50.180">
    <property type="entry name" value="Methylesterase CheB, C-terminal domain"/>
    <property type="match status" value="1"/>
</dbReference>
<dbReference type="Pfam" id="PF13596">
    <property type="entry name" value="PAS_10"/>
    <property type="match status" value="1"/>
</dbReference>
<dbReference type="InterPro" id="IPR035965">
    <property type="entry name" value="PAS-like_dom_sf"/>
</dbReference>
<keyword evidence="3" id="KW-0489">Methyltransferase</keyword>
<sequence>MRIVGIGASAGGLASLEGFFRNTPCDTGMAFLVVQHLDPTQKALLPELLQRYTEMPVYEAQQNMPIRADSIYVIPPNQELRVVDETLKLEQPAQPRGQRLPINVLFSSLASVQNERAIAVVLSGMGSDGTLGLQAVKAVGGLSVVESPESAQFDAMPKSAIDAGCCDIVAPADELPDRILAYDRRVPEPGHGQENSHLAHASLTRLDPLLRLLQRHTRHDFSLYKPTTLNRRIERRMAIHGISDLADYTHFLEDNEQEIQLLFRELLIGVTGFFRDPETWDYLVETGLPDLLDSQPQDHTLRAWVVGCSTGEEAYSLAIAFTEALENAGPERKRELNLQIFASDISPEAISIARRGQYPLSIEDTVSEDRLARFFIRHDTHYQILPSIRDKVMFATHDVILDPPFTNLDLIACRNLLIYFDVTLQRRILPLFHYSLRPNGLLMLGSSETIGRLNHLFAPLKPKMRLYRSKPFESVRHSDFLLRSFPPMSTLHKEHPVHSNETLSQEDTNNTLQSAADHVLLQGYAPASVVLNADADIVYISGRTGKYLEPAAGKANWNIHAMAREGLREPLYTALKKAPDQSEPIELTGLPVQTGAGTQAVDVTIQALREPEALKGMTMVVFRDAPTPVMSRRRKPASATEADYVAEIQRYQKEIDSLRQQAKLTREELQASNEKLQTTNEELQSANEELTTSKEEMQSMNEELQTINTELQTKLDDLALAQSDMQNVLNSIEIAVLFLDKELNVRRYTERATSIINLRESDIGRPLSDLTTSLRYPELQEDGQKTLDSLAVTEKQITTNDDRWFSVRIIPYRRLDNMVDGVVITLVDITDTKTLESSLRKNPQS</sequence>
<dbReference type="InterPro" id="IPR035909">
    <property type="entry name" value="CheB_C"/>
</dbReference>
<evidence type="ECO:0000313" key="11">
    <source>
        <dbReference type="EMBL" id="MDL0432947.1"/>
    </source>
</evidence>
<reference evidence="11 12" key="1">
    <citation type="submission" date="2023-06" db="EMBL/GenBank/DDBJ databases">
        <title>Marinobacter azerbaijanicus a moderately halophilic, isolated from Urmia Lake in Azerbaijan region of Iran.</title>
        <authorList>
            <person name="Sanchez-Porro C."/>
            <person name="Aghdam E.M."/>
            <person name="Saheb S.M."/>
            <person name="Tarhriz V."/>
            <person name="Kazemi E."/>
            <person name="Ammozegar M.A."/>
            <person name="Ventosa A."/>
            <person name="Hejazi M.S."/>
        </authorList>
    </citation>
    <scope>NUCLEOTIDE SEQUENCE [LARGE SCALE GENOMIC DNA]</scope>
    <source>
        <strain evidence="11 12">TBZ242</strain>
    </source>
</reference>
<evidence type="ECO:0000256" key="2">
    <source>
        <dbReference type="ARBA" id="ARBA00012534"/>
    </source>
</evidence>
<dbReference type="SMART" id="SM00138">
    <property type="entry name" value="MeTrc"/>
    <property type="match status" value="1"/>
</dbReference>
<protein>
    <recommendedName>
        <fullName evidence="2">protein-glutamate O-methyltransferase</fullName>
        <ecNumber evidence="2">2.1.1.80</ecNumber>
    </recommendedName>
</protein>
<feature type="region of interest" description="Disordered" evidence="7">
    <location>
        <begin position="669"/>
        <end position="692"/>
    </location>
</feature>